<dbReference type="Gene3D" id="3.10.50.40">
    <property type="match status" value="1"/>
</dbReference>
<dbReference type="SUPFAM" id="SSF54534">
    <property type="entry name" value="FKBP-like"/>
    <property type="match status" value="1"/>
</dbReference>
<protein>
    <submittedName>
        <fullName evidence="4">Foldase protein PrsA</fullName>
        <ecNumber evidence="4">5.2.1.8</ecNumber>
    </submittedName>
</protein>
<name>A7I293_CAMHC</name>
<dbReference type="STRING" id="360107.CHAB381_1076"/>
<keyword evidence="1 4" id="KW-0413">Isomerase</keyword>
<dbReference type="Pfam" id="PF00639">
    <property type="entry name" value="Rotamase"/>
    <property type="match status" value="1"/>
</dbReference>
<feature type="signal peptide" evidence="2">
    <location>
        <begin position="1"/>
        <end position="19"/>
    </location>
</feature>
<sequence length="275" mass="30762">MRKFLISTLSLVAAISLNADVLATAGDIKITDEDITPFLEQNHMNGIDINDEQKKALLENLIKYKLLVKEAKNSGVENELEYKKRLDIAADGIAFGLWQDNEFKKVNVSDDEAKKFYEENNASFVIPEQISASHILVKEEKEAKNIISKLSKLKGEKLSKEFAKIASEKSIDNGTKQNGGALGFFQKGQMVEPFEKAVFGLKKGELTKQPVKTQFGYHIILKTDEKKASTLPFESVKNAIINNIKGQKFQKQIDEKAEALYKAANVQFTDTNATK</sequence>
<evidence type="ECO:0000259" key="3">
    <source>
        <dbReference type="PROSITE" id="PS50198"/>
    </source>
</evidence>
<dbReference type="PANTHER" id="PTHR47245">
    <property type="entry name" value="PEPTIDYLPROLYL ISOMERASE"/>
    <property type="match status" value="1"/>
</dbReference>
<dbReference type="eggNOG" id="COG0760">
    <property type="taxonomic scope" value="Bacteria"/>
</dbReference>
<evidence type="ECO:0000313" key="4">
    <source>
        <dbReference type="EMBL" id="ABS51397.1"/>
    </source>
</evidence>
<dbReference type="RefSeq" id="WP_012108932.1">
    <property type="nucleotide sequence ID" value="NC_009714.1"/>
</dbReference>
<dbReference type="AlphaFoldDB" id="A7I293"/>
<dbReference type="EC" id="5.2.1.8" evidence="4"/>
<dbReference type="PANTHER" id="PTHR47245:SF2">
    <property type="entry name" value="PEPTIDYL-PROLYL CIS-TRANS ISOMERASE HP_0175-RELATED"/>
    <property type="match status" value="1"/>
</dbReference>
<organism evidence="4 5">
    <name type="scientific">Campylobacter hominis (strain ATCC BAA-381 / DSM 21671 / CCUG 45161 / LMG 19568 / NCTC 13146 / CH001A)</name>
    <dbReference type="NCBI Taxonomy" id="360107"/>
    <lineage>
        <taxon>Bacteria</taxon>
        <taxon>Pseudomonadati</taxon>
        <taxon>Campylobacterota</taxon>
        <taxon>Epsilonproteobacteria</taxon>
        <taxon>Campylobacterales</taxon>
        <taxon>Campylobacteraceae</taxon>
        <taxon>Campylobacter</taxon>
    </lineage>
</organism>
<dbReference type="InterPro" id="IPR046357">
    <property type="entry name" value="PPIase_dom_sf"/>
</dbReference>
<dbReference type="HOGENOM" id="CLU_034646_1_2_7"/>
<evidence type="ECO:0000313" key="5">
    <source>
        <dbReference type="Proteomes" id="UP000002407"/>
    </source>
</evidence>
<dbReference type="PROSITE" id="PS50198">
    <property type="entry name" value="PPIC_PPIASE_2"/>
    <property type="match status" value="1"/>
</dbReference>
<keyword evidence="5" id="KW-1185">Reference proteome</keyword>
<dbReference type="SUPFAM" id="SSF109998">
    <property type="entry name" value="Triger factor/SurA peptide-binding domain-like"/>
    <property type="match status" value="1"/>
</dbReference>
<gene>
    <name evidence="4" type="ordered locus">CHAB381_1076</name>
</gene>
<evidence type="ECO:0000256" key="2">
    <source>
        <dbReference type="SAM" id="SignalP"/>
    </source>
</evidence>
<dbReference type="GO" id="GO:0003755">
    <property type="term" value="F:peptidyl-prolyl cis-trans isomerase activity"/>
    <property type="evidence" value="ECO:0007669"/>
    <property type="project" value="UniProtKB-KW"/>
</dbReference>
<keyword evidence="1" id="KW-0697">Rotamase</keyword>
<dbReference type="InterPro" id="IPR050245">
    <property type="entry name" value="PrsA_foldase"/>
</dbReference>
<dbReference type="OrthoDB" id="14196at2"/>
<dbReference type="EMBL" id="CP000776">
    <property type="protein sequence ID" value="ABS51397.1"/>
    <property type="molecule type" value="Genomic_DNA"/>
</dbReference>
<dbReference type="Gene3D" id="1.10.8.1040">
    <property type="match status" value="1"/>
</dbReference>
<keyword evidence="2" id="KW-0732">Signal</keyword>
<evidence type="ECO:0000256" key="1">
    <source>
        <dbReference type="PROSITE-ProRule" id="PRU00278"/>
    </source>
</evidence>
<feature type="domain" description="PpiC" evidence="3">
    <location>
        <begin position="127"/>
        <end position="224"/>
    </location>
</feature>
<accession>A7I293</accession>
<dbReference type="Proteomes" id="UP000002407">
    <property type="component" value="Chromosome"/>
</dbReference>
<dbReference type="InterPro" id="IPR000297">
    <property type="entry name" value="PPIase_PpiC"/>
</dbReference>
<feature type="chain" id="PRO_5007909656" evidence="2">
    <location>
        <begin position="20"/>
        <end position="275"/>
    </location>
</feature>
<reference evidence="5" key="1">
    <citation type="submission" date="2007-07" db="EMBL/GenBank/DDBJ databases">
        <title>Complete genome sequence of Campylobacter hominis ATCC BAA-381, a commensal isolated from the human gastrointestinal tract.</title>
        <authorList>
            <person name="Fouts D.E."/>
            <person name="Mongodin E.F."/>
            <person name="Puiu D."/>
            <person name="Sebastian Y."/>
            <person name="Miller W.G."/>
            <person name="Mandrell R.E."/>
            <person name="Nelson K.E."/>
        </authorList>
    </citation>
    <scope>NUCLEOTIDE SEQUENCE [LARGE SCALE GENOMIC DNA]</scope>
    <source>
        <strain evidence="5">ATCC BAA-381 / LMG 19568 / NCTC 13146 / CH001A</strain>
    </source>
</reference>
<proteinExistence type="predicted"/>
<dbReference type="InterPro" id="IPR027304">
    <property type="entry name" value="Trigger_fact/SurA_dom_sf"/>
</dbReference>
<dbReference type="KEGG" id="cha:CHAB381_1076"/>